<dbReference type="PANTHER" id="PTHR30383">
    <property type="entry name" value="THIOESTERASE 1/PROTEASE 1/LYSOPHOSPHOLIPASE L1"/>
    <property type="match status" value="1"/>
</dbReference>
<comment type="caution">
    <text evidence="1">The sequence shown here is derived from an EMBL/GenBank/DDBJ whole genome shotgun (WGS) entry which is preliminary data.</text>
</comment>
<sequence length="598" mass="68941">MKKKTVFKIIAALLPFLLIFIIEIVLRISGYGENYQLFNKVKVENRPEYLIMNSNISKKYFKNNGFNSDNQSDLFLKTKTSNTFRIFVQGASTVVGFPYYQGGSFPRMLKHRLSQTFPEKNIEIINTGITAVNSYTLWDLTGKIIDQNPDLVIIYAGHNEYYGALGVGSTSSYGSRPTLVRSYLFLKNFRFFQLLDNSYTKLISQKSTSPKVGETTLMEVMVKEPRIPLNSKVYHAGLKQFESNLQLILRKYKKHNIPVIISTLVSNEKDIKPFISDTINNEVQFKKSIEQKSNYAKKISKTNAYAAYNLGLFYIEKNQDSAKKYLHLAKELDYLRFRAPEEINHIILKLAKEYNCGLVDMEAAFLSHSNEIILGNTLLLEHVHPNSNGYFIMADAFYNKIKALQLLKDWNHNISFDEASKDIPITAIDSIKGNFIIDDLKNSWPYILNMSRTTPISSYYAIQNPNYEERRAIEIYKNQVPWRDVMHQSYIKYKNDSAFKKGLHVAQSLIFEYPEEANPYNLAGNMCLKLMDFNKAAYYFFKYNELEKSSTSAQQLASVYIKLNKLDLAKKTLLESKSNGINVMSFDELITLENLNKE</sequence>
<evidence type="ECO:0000313" key="2">
    <source>
        <dbReference type="Proteomes" id="UP001597061"/>
    </source>
</evidence>
<reference evidence="2" key="1">
    <citation type="journal article" date="2019" name="Int. J. Syst. Evol. Microbiol.">
        <title>The Global Catalogue of Microorganisms (GCM) 10K type strain sequencing project: providing services to taxonomists for standard genome sequencing and annotation.</title>
        <authorList>
            <consortium name="The Broad Institute Genomics Platform"/>
            <consortium name="The Broad Institute Genome Sequencing Center for Infectious Disease"/>
            <person name="Wu L."/>
            <person name="Ma J."/>
        </authorList>
    </citation>
    <scope>NUCLEOTIDE SEQUENCE [LARGE SCALE GENOMIC DNA]</scope>
    <source>
        <strain evidence="2">CCUG 62414</strain>
    </source>
</reference>
<dbReference type="RefSeq" id="WP_379924807.1">
    <property type="nucleotide sequence ID" value="NZ_JBHTJI010000001.1"/>
</dbReference>
<dbReference type="Gene3D" id="3.40.50.1110">
    <property type="entry name" value="SGNH hydrolase"/>
    <property type="match status" value="1"/>
</dbReference>
<organism evidence="1 2">
    <name type="scientific">Mariniflexile jejuense</name>
    <dbReference type="NCBI Taxonomy" id="1173582"/>
    <lineage>
        <taxon>Bacteria</taxon>
        <taxon>Pseudomonadati</taxon>
        <taxon>Bacteroidota</taxon>
        <taxon>Flavobacteriia</taxon>
        <taxon>Flavobacteriales</taxon>
        <taxon>Flavobacteriaceae</taxon>
        <taxon>Mariniflexile</taxon>
    </lineage>
</organism>
<dbReference type="InterPro" id="IPR011990">
    <property type="entry name" value="TPR-like_helical_dom_sf"/>
</dbReference>
<protein>
    <submittedName>
        <fullName evidence="1">SGNH/GDSL hydrolase family protein</fullName>
    </submittedName>
</protein>
<dbReference type="InterPro" id="IPR036514">
    <property type="entry name" value="SGNH_hydro_sf"/>
</dbReference>
<keyword evidence="2" id="KW-1185">Reference proteome</keyword>
<dbReference type="Gene3D" id="1.25.40.10">
    <property type="entry name" value="Tetratricopeptide repeat domain"/>
    <property type="match status" value="1"/>
</dbReference>
<keyword evidence="1" id="KW-0378">Hydrolase</keyword>
<gene>
    <name evidence="1" type="ORF">ACFQ1R_03955</name>
</gene>
<accession>A0ABW3JIP0</accession>
<dbReference type="GO" id="GO:0016787">
    <property type="term" value="F:hydrolase activity"/>
    <property type="evidence" value="ECO:0007669"/>
    <property type="project" value="UniProtKB-KW"/>
</dbReference>
<evidence type="ECO:0000313" key="1">
    <source>
        <dbReference type="EMBL" id="MFD0989237.1"/>
    </source>
</evidence>
<dbReference type="Proteomes" id="UP001597061">
    <property type="component" value="Unassembled WGS sequence"/>
</dbReference>
<proteinExistence type="predicted"/>
<dbReference type="PANTHER" id="PTHR30383:SF5">
    <property type="entry name" value="SGNH HYDROLASE-TYPE ESTERASE DOMAIN-CONTAINING PROTEIN"/>
    <property type="match status" value="1"/>
</dbReference>
<dbReference type="SUPFAM" id="SSF52266">
    <property type="entry name" value="SGNH hydrolase"/>
    <property type="match status" value="1"/>
</dbReference>
<name>A0ABW3JIP0_9FLAO</name>
<dbReference type="EMBL" id="JBHTJI010000001">
    <property type="protein sequence ID" value="MFD0989237.1"/>
    <property type="molecule type" value="Genomic_DNA"/>
</dbReference>
<dbReference type="InterPro" id="IPR051532">
    <property type="entry name" value="Ester_Hydrolysis_Enzymes"/>
</dbReference>
<dbReference type="SUPFAM" id="SSF81901">
    <property type="entry name" value="HCP-like"/>
    <property type="match status" value="1"/>
</dbReference>